<proteinExistence type="predicted"/>
<organism evidence="2 3">
    <name type="scientific">Trichostrongylus colubriformis</name>
    <name type="common">Black scour worm</name>
    <dbReference type="NCBI Taxonomy" id="6319"/>
    <lineage>
        <taxon>Eukaryota</taxon>
        <taxon>Metazoa</taxon>
        <taxon>Ecdysozoa</taxon>
        <taxon>Nematoda</taxon>
        <taxon>Chromadorea</taxon>
        <taxon>Rhabditida</taxon>
        <taxon>Rhabditina</taxon>
        <taxon>Rhabditomorpha</taxon>
        <taxon>Strongyloidea</taxon>
        <taxon>Trichostrongylidae</taxon>
        <taxon>Trichostrongylus</taxon>
    </lineage>
</organism>
<feature type="transmembrane region" description="Helical" evidence="1">
    <location>
        <begin position="100"/>
        <end position="117"/>
    </location>
</feature>
<evidence type="ECO:0000256" key="1">
    <source>
        <dbReference type="SAM" id="Phobius"/>
    </source>
</evidence>
<reference evidence="2 3" key="1">
    <citation type="submission" date="2019-10" db="EMBL/GenBank/DDBJ databases">
        <title>Assembly and Annotation for the nematode Trichostrongylus colubriformis.</title>
        <authorList>
            <person name="Martin J."/>
        </authorList>
    </citation>
    <scope>NUCLEOTIDE SEQUENCE [LARGE SCALE GENOMIC DNA]</scope>
    <source>
        <strain evidence="2">G859</strain>
        <tissue evidence="2">Whole worm</tissue>
    </source>
</reference>
<sequence>MDKVNGSGLHSIWILTTDVLIVAYIALIYVLNVGKGSWRNAREDGLWSTHHHLGPTAGYLMTAASEGNAAIAIREVVALVSFGHALKPEIALRRLSPTKLTLLVPALTNGFVSELFLTTHLNLWTIFFFFMYAIALSNIEEINPKADHSAEILKHLEKAANIDKEDAYTVHLLGVAHYKKKNYAEALSCFEKAEGIRIVEHYTQTPTDIPKRG</sequence>
<gene>
    <name evidence="2" type="ORF">GCK32_018362</name>
</gene>
<dbReference type="Gene3D" id="1.25.40.10">
    <property type="entry name" value="Tetratricopeptide repeat domain"/>
    <property type="match status" value="1"/>
</dbReference>
<keyword evidence="1" id="KW-1133">Transmembrane helix</keyword>
<keyword evidence="1" id="KW-0812">Transmembrane</keyword>
<comment type="caution">
    <text evidence="2">The sequence shown here is derived from an EMBL/GenBank/DDBJ whole genome shotgun (WGS) entry which is preliminary data.</text>
</comment>
<name>A0AAN8FE95_TRICO</name>
<dbReference type="AlphaFoldDB" id="A0AAN8FE95"/>
<evidence type="ECO:0000313" key="3">
    <source>
        <dbReference type="Proteomes" id="UP001331761"/>
    </source>
</evidence>
<accession>A0AAN8FE95</accession>
<protein>
    <submittedName>
        <fullName evidence="2">Uncharacterized protein</fullName>
    </submittedName>
</protein>
<dbReference type="SUPFAM" id="SSF48452">
    <property type="entry name" value="TPR-like"/>
    <property type="match status" value="1"/>
</dbReference>
<evidence type="ECO:0000313" key="2">
    <source>
        <dbReference type="EMBL" id="KAK5975440.1"/>
    </source>
</evidence>
<dbReference type="InterPro" id="IPR011990">
    <property type="entry name" value="TPR-like_helical_dom_sf"/>
</dbReference>
<keyword evidence="3" id="KW-1185">Reference proteome</keyword>
<dbReference type="Proteomes" id="UP001331761">
    <property type="component" value="Unassembled WGS sequence"/>
</dbReference>
<feature type="transmembrane region" description="Helical" evidence="1">
    <location>
        <begin position="12"/>
        <end position="32"/>
    </location>
</feature>
<keyword evidence="1" id="KW-0472">Membrane</keyword>
<dbReference type="EMBL" id="WIXE01013023">
    <property type="protein sequence ID" value="KAK5975440.1"/>
    <property type="molecule type" value="Genomic_DNA"/>
</dbReference>